<sequence>MTIFWILRHYDAAICLAPAKNYRTDQNLSRRRAGAMESLLFLAFILGTLSSSGFPRHECLH</sequence>
<dbReference type="EMBL" id="CAJQUM010000001">
    <property type="protein sequence ID" value="CAG4885253.1"/>
    <property type="molecule type" value="Genomic_DNA"/>
</dbReference>
<dbReference type="AlphaFoldDB" id="A0A916NJ30"/>
<name>A0A916NJ30_9PROT</name>
<evidence type="ECO:0000256" key="1">
    <source>
        <dbReference type="SAM" id="Phobius"/>
    </source>
</evidence>
<keyword evidence="1" id="KW-0472">Membrane</keyword>
<keyword evidence="1" id="KW-0812">Transmembrane</keyword>
<accession>A0A916NJ30</accession>
<dbReference type="Proteomes" id="UP000742786">
    <property type="component" value="Unassembled WGS sequence"/>
</dbReference>
<evidence type="ECO:0000313" key="2">
    <source>
        <dbReference type="EMBL" id="CAG4885253.1"/>
    </source>
</evidence>
<protein>
    <submittedName>
        <fullName evidence="2">Uncharacterized protein</fullName>
    </submittedName>
</protein>
<gene>
    <name evidence="2" type="ORF">GTOL_13136</name>
</gene>
<keyword evidence="3" id="KW-1185">Reference proteome</keyword>
<feature type="transmembrane region" description="Helical" evidence="1">
    <location>
        <begin position="33"/>
        <end position="54"/>
    </location>
</feature>
<evidence type="ECO:0000313" key="3">
    <source>
        <dbReference type="Proteomes" id="UP000742786"/>
    </source>
</evidence>
<reference evidence="2" key="1">
    <citation type="submission" date="2021-04" db="EMBL/GenBank/DDBJ databases">
        <authorList>
            <person name="Hornung B."/>
        </authorList>
    </citation>
    <scope>NUCLEOTIDE SEQUENCE</scope>
    <source>
        <strain evidence="2">G5G6</strain>
    </source>
</reference>
<organism evidence="2 3">
    <name type="scientific">Georgfuchsia toluolica</name>
    <dbReference type="NCBI Taxonomy" id="424218"/>
    <lineage>
        <taxon>Bacteria</taxon>
        <taxon>Pseudomonadati</taxon>
        <taxon>Pseudomonadota</taxon>
        <taxon>Betaproteobacteria</taxon>
        <taxon>Nitrosomonadales</taxon>
        <taxon>Sterolibacteriaceae</taxon>
        <taxon>Georgfuchsia</taxon>
    </lineage>
</organism>
<comment type="caution">
    <text evidence="2">The sequence shown here is derived from an EMBL/GenBank/DDBJ whole genome shotgun (WGS) entry which is preliminary data.</text>
</comment>
<proteinExistence type="predicted"/>
<keyword evidence="1" id="KW-1133">Transmembrane helix</keyword>